<dbReference type="Proteomes" id="UP000247792">
    <property type="component" value="Unassembled WGS sequence"/>
</dbReference>
<keyword evidence="2" id="KW-1185">Reference proteome</keyword>
<sequence length="200" mass="22998">MGLSAIFYVVTDWDYIANQPTEKSLADAFDKGSSYLRETLDVHARDGIAPHWCYLYQEDTVLEYWKFAWRAGSDTYSNVIRPLLDDLTRRRADACLQALFWHGEDCDLHQQCDLEKAAKFTGCNEGLIVSVKPENVEYLHVELKYLMQKVRLPDIRQACGAAPESDYTCSWQTWVDYLERWQALLSEAKSKNAGILVEAT</sequence>
<dbReference type="EMBL" id="QJKB01000012">
    <property type="protein sequence ID" value="PXX38570.1"/>
    <property type="molecule type" value="Genomic_DNA"/>
</dbReference>
<accession>A0A318IVC9</accession>
<protein>
    <submittedName>
        <fullName evidence="1">Uncharacterized protein</fullName>
    </submittedName>
</protein>
<organism evidence="1 2">
    <name type="scientific">Undibacterium pigrum</name>
    <dbReference type="NCBI Taxonomy" id="401470"/>
    <lineage>
        <taxon>Bacteria</taxon>
        <taxon>Pseudomonadati</taxon>
        <taxon>Pseudomonadota</taxon>
        <taxon>Betaproteobacteria</taxon>
        <taxon>Burkholderiales</taxon>
        <taxon>Oxalobacteraceae</taxon>
        <taxon>Undibacterium</taxon>
    </lineage>
</organism>
<dbReference type="RefSeq" id="WP_110257724.1">
    <property type="nucleotide sequence ID" value="NZ_QJKB01000012.1"/>
</dbReference>
<proteinExistence type="predicted"/>
<dbReference type="AlphaFoldDB" id="A0A318IVC9"/>
<evidence type="ECO:0000313" key="2">
    <source>
        <dbReference type="Proteomes" id="UP000247792"/>
    </source>
</evidence>
<reference evidence="1 2" key="1">
    <citation type="submission" date="2018-05" db="EMBL/GenBank/DDBJ databases">
        <title>Genomic Encyclopedia of Type Strains, Phase IV (KMG-IV): sequencing the most valuable type-strain genomes for metagenomic binning, comparative biology and taxonomic classification.</title>
        <authorList>
            <person name="Goeker M."/>
        </authorList>
    </citation>
    <scope>NUCLEOTIDE SEQUENCE [LARGE SCALE GENOMIC DNA]</scope>
    <source>
        <strain evidence="1 2">DSM 19792</strain>
    </source>
</reference>
<gene>
    <name evidence="1" type="ORF">DFR42_11282</name>
</gene>
<name>A0A318IVC9_9BURK</name>
<evidence type="ECO:0000313" key="1">
    <source>
        <dbReference type="EMBL" id="PXX38570.1"/>
    </source>
</evidence>
<comment type="caution">
    <text evidence="1">The sequence shown here is derived from an EMBL/GenBank/DDBJ whole genome shotgun (WGS) entry which is preliminary data.</text>
</comment>